<dbReference type="EMBL" id="DS989841">
    <property type="protein sequence ID" value="EDX78784.1"/>
    <property type="molecule type" value="Genomic_DNA"/>
</dbReference>
<gene>
    <name evidence="2" type="ORF">MC7420_7437</name>
</gene>
<keyword evidence="1" id="KW-0732">Signal</keyword>
<sequence length="264" mass="28723">MPTVTRLSRWALSAALLCAGAAQAQMSVSPLVIEAQANRGQAQAIINVTNTSNQPFRGRVYAEPFTYGDNGFQSLESSPNDLTPYLQFSPRELTVPPGVQRRIRLITRFPPSLPDGEYRAVVFTETLQETTDSGGNSVALTARIGTTIYVRQGELSPNLTVESGSWNSELGQIQVLVNNTGMASARAAVSWRLKQGDTVIDMGSLKPTGIVAESQRQFLLNYPDEGQLAAGQYQLTGELIWAEDDERRTQPFSVDLMIPASATN</sequence>
<keyword evidence="3" id="KW-1185">Reference proteome</keyword>
<dbReference type="STRING" id="118168.MC7420_7437"/>
<proteinExistence type="predicted"/>
<organism evidence="2 3">
    <name type="scientific">Coleofasciculus chthonoplastes PCC 7420</name>
    <dbReference type="NCBI Taxonomy" id="118168"/>
    <lineage>
        <taxon>Bacteria</taxon>
        <taxon>Bacillati</taxon>
        <taxon>Cyanobacteriota</taxon>
        <taxon>Cyanophyceae</taxon>
        <taxon>Coleofasciculales</taxon>
        <taxon>Coleofasciculaceae</taxon>
        <taxon>Coleofasciculus</taxon>
    </lineage>
</organism>
<dbReference type="HOGENOM" id="CLU_1014509_0_0_3"/>
<feature type="chain" id="PRO_5002827532" description="Pili assembly chaperone N-terminal domain-containing protein" evidence="1">
    <location>
        <begin position="25"/>
        <end position="264"/>
    </location>
</feature>
<feature type="signal peptide" evidence="1">
    <location>
        <begin position="1"/>
        <end position="24"/>
    </location>
</feature>
<accession>B4VHH4</accession>
<dbReference type="eggNOG" id="COG3121">
    <property type="taxonomic scope" value="Bacteria"/>
</dbReference>
<dbReference type="Proteomes" id="UP000003835">
    <property type="component" value="Unassembled WGS sequence"/>
</dbReference>
<dbReference type="SUPFAM" id="SSF49354">
    <property type="entry name" value="PapD-like"/>
    <property type="match status" value="1"/>
</dbReference>
<reference evidence="2 3" key="1">
    <citation type="submission" date="2008-07" db="EMBL/GenBank/DDBJ databases">
        <authorList>
            <person name="Tandeau de Marsac N."/>
            <person name="Ferriera S."/>
            <person name="Johnson J."/>
            <person name="Kravitz S."/>
            <person name="Beeson K."/>
            <person name="Sutton G."/>
            <person name="Rogers Y.-H."/>
            <person name="Friedman R."/>
            <person name="Frazier M."/>
            <person name="Venter J.C."/>
        </authorList>
    </citation>
    <scope>NUCLEOTIDE SEQUENCE [LARGE SCALE GENOMIC DNA]</scope>
    <source>
        <strain evidence="2 3">PCC 7420</strain>
    </source>
</reference>
<evidence type="ECO:0000313" key="2">
    <source>
        <dbReference type="EMBL" id="EDX78784.1"/>
    </source>
</evidence>
<dbReference type="InterPro" id="IPR013783">
    <property type="entry name" value="Ig-like_fold"/>
</dbReference>
<name>B4VHH4_9CYAN</name>
<protein>
    <recommendedName>
        <fullName evidence="4">Pili assembly chaperone N-terminal domain-containing protein</fullName>
    </recommendedName>
</protein>
<evidence type="ECO:0000256" key="1">
    <source>
        <dbReference type="SAM" id="SignalP"/>
    </source>
</evidence>
<evidence type="ECO:0000313" key="3">
    <source>
        <dbReference type="Proteomes" id="UP000003835"/>
    </source>
</evidence>
<evidence type="ECO:0008006" key="4">
    <source>
        <dbReference type="Google" id="ProtNLM"/>
    </source>
</evidence>
<dbReference type="Gene3D" id="2.60.40.10">
    <property type="entry name" value="Immunoglobulins"/>
    <property type="match status" value="1"/>
</dbReference>
<dbReference type="InterPro" id="IPR008962">
    <property type="entry name" value="PapD-like_sf"/>
</dbReference>
<dbReference type="AlphaFoldDB" id="B4VHH4"/>